<dbReference type="AlphaFoldDB" id="A0A915ZTP4"/>
<protein>
    <submittedName>
        <fullName evidence="1">Uncharacterized protein</fullName>
    </submittedName>
</protein>
<proteinExistence type="predicted"/>
<dbReference type="OrthoDB" id="10272486at2759"/>
<gene>
    <name evidence="1" type="ORF">CHRIB12_LOCUS20385</name>
</gene>
<accession>A0A915ZTP4</accession>
<dbReference type="EMBL" id="CAGKOT010000060">
    <property type="protein sequence ID" value="CAB5387969.1"/>
    <property type="molecule type" value="Genomic_DNA"/>
</dbReference>
<reference evidence="1" key="1">
    <citation type="submission" date="2020-05" db="EMBL/GenBank/DDBJ databases">
        <authorList>
            <person name="Rincon C."/>
            <person name="Sanders R I."/>
            <person name="Robbins C."/>
            <person name="Chaturvedi A."/>
        </authorList>
    </citation>
    <scope>NUCLEOTIDE SEQUENCE</scope>
    <source>
        <strain evidence="1">CHB12</strain>
    </source>
</reference>
<name>A0A915ZTP4_9GLOM</name>
<evidence type="ECO:0000313" key="2">
    <source>
        <dbReference type="Proteomes" id="UP000684084"/>
    </source>
</evidence>
<dbReference type="Proteomes" id="UP000684084">
    <property type="component" value="Unassembled WGS sequence"/>
</dbReference>
<sequence length="69" mass="8024">MILKITQISCIYIQNQLFDFNRKGGPQSLPCHIILMLTIPTNHNPQIRNHIIPVILIQTFIIPTLIKKY</sequence>
<organism evidence="1 2">
    <name type="scientific">Rhizophagus irregularis</name>
    <dbReference type="NCBI Taxonomy" id="588596"/>
    <lineage>
        <taxon>Eukaryota</taxon>
        <taxon>Fungi</taxon>
        <taxon>Fungi incertae sedis</taxon>
        <taxon>Mucoromycota</taxon>
        <taxon>Glomeromycotina</taxon>
        <taxon>Glomeromycetes</taxon>
        <taxon>Glomerales</taxon>
        <taxon>Glomeraceae</taxon>
        <taxon>Rhizophagus</taxon>
    </lineage>
</organism>
<evidence type="ECO:0000313" key="1">
    <source>
        <dbReference type="EMBL" id="CAB5387969.1"/>
    </source>
</evidence>
<comment type="caution">
    <text evidence="1">The sequence shown here is derived from an EMBL/GenBank/DDBJ whole genome shotgun (WGS) entry which is preliminary data.</text>
</comment>